<sequence length="1535" mass="171688">MSIQVDGQSLIINDCVSIAAAMRRGSRWSEQRNIGVAAILGGQFGSDGLFTDSDSILGSRASKQGKIHSHNSTSASKFKSDDPLLSGLIQLRSMLINTNSISEVDSLTLLQPFLMVVKSPETSGYVTSLALTTLHKVLRYSLLTESSLNAVSALHQTVDALTHCRFQSDNTSDDAVLLRVLGLLQAIVESSVGYLLSDDVLYDIIQTCLSLACNKKRSEVLRKGAEMTISAITVKLFTKLIFINPASHDGNHLDTRDHQLGDVSHSIQPDMIGGTIEPENSVDAEQNEQQGNLKSETNELNGENGGKDLEQQDVGNEAKGKDQGPQISLNPSVGDDAVPYGIVCIREHFKILIAIINPKKQFETTESTKVLAFQLITTAIEVSGNEFPKHPSLMNLVSDEICHHLLHTIQNVESPAIVTHALSLFCTLTVTLGSRLKIQIELILRAICNSIVEISSLEFVMAETQKRVLDPPNPEKKISSKSIEATAASDIDPVASSRHDTPVPGRSPVFKEFLIESLSVFWTRSPLFFTTLYQLYDCDFDRTDLSVDIISFLCRVSLPDSATFTTDNVPPLCLEGLLSLINGFHARVKTMAAKKIAIDMLPDNSILERKCRKTDFIYCTKAFDKSYKEGLKTLQEKGFVDNCDDLDELANFFFVKSSRLNKRTLGEFLAKPKNLDLLKKFVGLFDFKGLRVDEALRVLLKSFRIPGESQQIERIVETFAERYVECQNYPKNIDSQLAEGEHNEHVMPDKDSVFVLSYSIIMLNTDLHNPQVKNQMTLPQYGNILKGTYNGKDFPAWYIEKIYYAIKEREFVMPEEHDGSNNKWFDQMWANLMAEQANYDHSNIQDPKLFTNDSETKAEDIILYDRALFSTCCTNILTSLVTIFNEATDDQIITRMIAGIDKLASVASYFGLNEYVNKILSVLAYMSTLTGSRKTSLYRYEKKSSSTDSFIPTTQIVYTESGKTLTVSEMSVWFGRDLKAQLCTVVFFRILQKSGTVASENWKRLMDVLITLFEHGLVDPDLFIEMQQRIGLRGLPHCKPQFQITKSKAKQESGFIASFSSFMKGFSDDAYEPTEEEIESTLSAQDCIKSCNISSLIEGFSKSSPETIAGYVGSMFDSLPQKSPNTFNYVPNLLFIVETAVALTLISEDDKLATETLNNLSNLTSAIDLDDPHELLKPWAVTRLNIYKLLLLYGKGHENSFVLLGAIDQLNKLVEKHKEIVLHYGVPILKPLQLLVVHEGYAQTVLLAKEEYWNILRTLASSPKLSKYVCETVEKIVELEPSLITAGNFMNLLGLLDEISAVGAVGSQWEQEYDRLVESGHNIEKNNTFKDIIDVSIKSIDIASSLSPRIVTPALASEFLNQETNAPDANPIYSLIQALAHQCFNPCRQIRSHAIQVLQSFLLNIDVEYHGIDVEGIFQYGLLPLLAELIKSDVVRTDEKGMIKTQIQAISATCKTILKFQNDFTNLNKVLSDILLLETKLISTNQNRQNFQDETIEILRNVLLVMKPSLDLEQLYMLRLDETLKSLIKDVSFVK</sequence>
<dbReference type="Pfam" id="PF12783">
    <property type="entry name" value="Sec7-like_HUS"/>
    <property type="match status" value="1"/>
</dbReference>
<feature type="region of interest" description="Disordered" evidence="1">
    <location>
        <begin position="270"/>
        <end position="332"/>
    </location>
</feature>
<dbReference type="SMART" id="SM00222">
    <property type="entry name" value="Sec7"/>
    <property type="match status" value="1"/>
</dbReference>
<dbReference type="InterPro" id="IPR035999">
    <property type="entry name" value="Sec7_dom_sf"/>
</dbReference>
<dbReference type="PANTHER" id="PTHR10663">
    <property type="entry name" value="GUANYL-NUCLEOTIDE EXCHANGE FACTOR"/>
    <property type="match status" value="1"/>
</dbReference>
<protein>
    <submittedName>
        <fullName evidence="3">BA75_03979T0</fullName>
    </submittedName>
</protein>
<dbReference type="PANTHER" id="PTHR10663:SF388">
    <property type="entry name" value="GOLGI-SPECIFIC BREFELDIN A-RESISTANCE GUANINE NUCLEOTIDE EXCHANGE FACTOR 1"/>
    <property type="match status" value="1"/>
</dbReference>
<dbReference type="InterPro" id="IPR016024">
    <property type="entry name" value="ARM-type_fold"/>
</dbReference>
<dbReference type="InterPro" id="IPR032691">
    <property type="entry name" value="Mon2/Sec7/BIG1-like_HUS"/>
</dbReference>
<dbReference type="InterPro" id="IPR056604">
    <property type="entry name" value="GBF1-like_TPR"/>
</dbReference>
<reference evidence="3 4" key="1">
    <citation type="submission" date="2016-02" db="EMBL/GenBank/DDBJ databases">
        <title>Comparative genomic and transcriptomic foundation for Pichia pastoris.</title>
        <authorList>
            <person name="Love K.R."/>
            <person name="Shah K.A."/>
            <person name="Whittaker C.A."/>
            <person name="Wu J."/>
            <person name="Bartlett M.C."/>
            <person name="Ma D."/>
            <person name="Leeson R.L."/>
            <person name="Priest M."/>
            <person name="Young S.K."/>
            <person name="Love J.C."/>
        </authorList>
    </citation>
    <scope>NUCLEOTIDE SEQUENCE [LARGE SCALE GENOMIC DNA]</scope>
    <source>
        <strain evidence="3 4">ATCC 28485</strain>
    </source>
</reference>
<dbReference type="SUPFAM" id="SSF48371">
    <property type="entry name" value="ARM repeat"/>
    <property type="match status" value="1"/>
</dbReference>
<feature type="domain" description="SEC7" evidence="2">
    <location>
        <begin position="605"/>
        <end position="809"/>
    </location>
</feature>
<evidence type="ECO:0000256" key="1">
    <source>
        <dbReference type="SAM" id="MobiDB-lite"/>
    </source>
</evidence>
<dbReference type="InterPro" id="IPR000904">
    <property type="entry name" value="Sec7_dom"/>
</dbReference>
<dbReference type="CDD" id="cd00171">
    <property type="entry name" value="Sec7"/>
    <property type="match status" value="1"/>
</dbReference>
<gene>
    <name evidence="3" type="primary">GEA2</name>
    <name evidence="3" type="ORF">ATY40_BA7503979</name>
</gene>
<dbReference type="EMBL" id="CP014586">
    <property type="protein sequence ID" value="ANZ76563.1"/>
    <property type="molecule type" value="Genomic_DNA"/>
</dbReference>
<dbReference type="GO" id="GO:0016192">
    <property type="term" value="P:vesicle-mediated transport"/>
    <property type="evidence" value="ECO:0007669"/>
    <property type="project" value="UniProtKB-ARBA"/>
</dbReference>
<feature type="compositionally biased region" description="Polar residues" evidence="1">
    <location>
        <begin position="287"/>
        <end position="301"/>
    </location>
</feature>
<dbReference type="Gene3D" id="1.10.1000.11">
    <property type="entry name" value="Arf Nucleotide-binding Site Opener,domain 2"/>
    <property type="match status" value="1"/>
</dbReference>
<dbReference type="SUPFAM" id="SSF48425">
    <property type="entry name" value="Sec7 domain"/>
    <property type="match status" value="1"/>
</dbReference>
<dbReference type="GO" id="GO:0032012">
    <property type="term" value="P:regulation of ARF protein signal transduction"/>
    <property type="evidence" value="ECO:0007669"/>
    <property type="project" value="InterPro"/>
</dbReference>
<feature type="compositionally biased region" description="Basic and acidic residues" evidence="1">
    <location>
        <begin position="305"/>
        <end position="322"/>
    </location>
</feature>
<dbReference type="Pfam" id="PF01369">
    <property type="entry name" value="Sec7"/>
    <property type="match status" value="1"/>
</dbReference>
<dbReference type="OrthoDB" id="10258608at2759"/>
<dbReference type="GO" id="GO:0005085">
    <property type="term" value="F:guanyl-nucleotide exchange factor activity"/>
    <property type="evidence" value="ECO:0007669"/>
    <property type="project" value="InterPro"/>
</dbReference>
<dbReference type="Gene3D" id="1.10.220.20">
    <property type="match status" value="1"/>
</dbReference>
<evidence type="ECO:0000313" key="3">
    <source>
        <dbReference type="EMBL" id="ANZ76563.1"/>
    </source>
</evidence>
<keyword evidence="4" id="KW-1185">Reference proteome</keyword>
<dbReference type="PROSITE" id="PS50190">
    <property type="entry name" value="SEC7"/>
    <property type="match status" value="1"/>
</dbReference>
<dbReference type="InterPro" id="IPR023394">
    <property type="entry name" value="Sec7_C_sf"/>
</dbReference>
<proteinExistence type="predicted"/>
<accession>A0A1B2JEZ9</accession>
<dbReference type="Proteomes" id="UP000094565">
    <property type="component" value="Chromosome 3"/>
</dbReference>
<dbReference type="Pfam" id="PF23325">
    <property type="entry name" value="TPR_28"/>
    <property type="match status" value="1"/>
</dbReference>
<name>A0A1B2JEZ9_PICPA</name>
<dbReference type="GO" id="GO:0005794">
    <property type="term" value="C:Golgi apparatus"/>
    <property type="evidence" value="ECO:0007669"/>
    <property type="project" value="UniProtKB-ARBA"/>
</dbReference>
<evidence type="ECO:0000313" key="4">
    <source>
        <dbReference type="Proteomes" id="UP000094565"/>
    </source>
</evidence>
<evidence type="ECO:0000259" key="2">
    <source>
        <dbReference type="PROSITE" id="PS50190"/>
    </source>
</evidence>
<organism evidence="3 4">
    <name type="scientific">Komagataella pastoris</name>
    <name type="common">Yeast</name>
    <name type="synonym">Pichia pastoris</name>
    <dbReference type="NCBI Taxonomy" id="4922"/>
    <lineage>
        <taxon>Eukaryota</taxon>
        <taxon>Fungi</taxon>
        <taxon>Dikarya</taxon>
        <taxon>Ascomycota</taxon>
        <taxon>Saccharomycotina</taxon>
        <taxon>Pichiomycetes</taxon>
        <taxon>Pichiales</taxon>
        <taxon>Pichiaceae</taxon>
        <taxon>Komagataella</taxon>
    </lineage>
</organism>